<dbReference type="PANTHER" id="PTHR35391:SF7">
    <property type="entry name" value="C2H2-TYPE DOMAIN-CONTAINING PROTEIN"/>
    <property type="match status" value="1"/>
</dbReference>
<dbReference type="PANTHER" id="PTHR35391">
    <property type="entry name" value="C2H2-TYPE DOMAIN-CONTAINING PROTEIN-RELATED"/>
    <property type="match status" value="1"/>
</dbReference>
<feature type="region of interest" description="Disordered" evidence="1">
    <location>
        <begin position="669"/>
        <end position="693"/>
    </location>
</feature>
<feature type="region of interest" description="Disordered" evidence="1">
    <location>
        <begin position="482"/>
        <end position="557"/>
    </location>
</feature>
<dbReference type="Pfam" id="PF26082">
    <property type="entry name" value="zf-C2H2_AcuF"/>
    <property type="match status" value="1"/>
</dbReference>
<comment type="caution">
    <text evidence="3">The sequence shown here is derived from an EMBL/GenBank/DDBJ whole genome shotgun (WGS) entry which is preliminary data.</text>
</comment>
<protein>
    <recommendedName>
        <fullName evidence="2">Oxidoreductase acuF-like C2H2 type zinc-finger domain-containing protein</fullName>
    </recommendedName>
</protein>
<feature type="region of interest" description="Disordered" evidence="1">
    <location>
        <begin position="577"/>
        <end position="600"/>
    </location>
</feature>
<gene>
    <name evidence="3" type="ORF">QBC47DRAFT_331655</name>
</gene>
<evidence type="ECO:0000259" key="2">
    <source>
        <dbReference type="Pfam" id="PF26082"/>
    </source>
</evidence>
<evidence type="ECO:0000256" key="1">
    <source>
        <dbReference type="SAM" id="MobiDB-lite"/>
    </source>
</evidence>
<feature type="domain" description="Oxidoreductase acuF-like C2H2 type zinc-finger" evidence="2">
    <location>
        <begin position="326"/>
        <end position="356"/>
    </location>
</feature>
<name>A0AAJ0B2L5_9PEZI</name>
<reference evidence="3" key="1">
    <citation type="submission" date="2023-06" db="EMBL/GenBank/DDBJ databases">
        <title>Genome-scale phylogeny and comparative genomics of the fungal order Sordariales.</title>
        <authorList>
            <consortium name="Lawrence Berkeley National Laboratory"/>
            <person name="Hensen N."/>
            <person name="Bonometti L."/>
            <person name="Westerberg I."/>
            <person name="Brannstrom I.O."/>
            <person name="Guillou S."/>
            <person name="Cros-Aarteil S."/>
            <person name="Calhoun S."/>
            <person name="Haridas S."/>
            <person name="Kuo A."/>
            <person name="Mondo S."/>
            <person name="Pangilinan J."/>
            <person name="Riley R."/>
            <person name="Labutti K."/>
            <person name="Andreopoulos B."/>
            <person name="Lipzen A."/>
            <person name="Chen C."/>
            <person name="Yanf M."/>
            <person name="Daum C."/>
            <person name="Ng V."/>
            <person name="Clum A."/>
            <person name="Steindorff A."/>
            <person name="Ohm R."/>
            <person name="Martin F."/>
            <person name="Silar P."/>
            <person name="Natvig D."/>
            <person name="Lalanne C."/>
            <person name="Gautier V."/>
            <person name="Ament-Velasquez S.L."/>
            <person name="Kruys A."/>
            <person name="Hutchinson M.I."/>
            <person name="Powell A.J."/>
            <person name="Barry K."/>
            <person name="Miller A.N."/>
            <person name="Grigoriev I.V."/>
            <person name="Debuchy R."/>
            <person name="Gladieux P."/>
            <person name="Thoren M.H."/>
            <person name="Johannesson H."/>
        </authorList>
    </citation>
    <scope>NUCLEOTIDE SEQUENCE</scope>
    <source>
        <strain evidence="3">PSN4</strain>
    </source>
</reference>
<organism evidence="3 4">
    <name type="scientific">Echria macrotheca</name>
    <dbReference type="NCBI Taxonomy" id="438768"/>
    <lineage>
        <taxon>Eukaryota</taxon>
        <taxon>Fungi</taxon>
        <taxon>Dikarya</taxon>
        <taxon>Ascomycota</taxon>
        <taxon>Pezizomycotina</taxon>
        <taxon>Sordariomycetes</taxon>
        <taxon>Sordariomycetidae</taxon>
        <taxon>Sordariales</taxon>
        <taxon>Schizotheciaceae</taxon>
        <taxon>Echria</taxon>
    </lineage>
</organism>
<accession>A0AAJ0B2L5</accession>
<dbReference type="AlphaFoldDB" id="A0AAJ0B2L5"/>
<feature type="compositionally biased region" description="Polar residues" evidence="1">
    <location>
        <begin position="589"/>
        <end position="600"/>
    </location>
</feature>
<proteinExistence type="predicted"/>
<feature type="compositionally biased region" description="Polar residues" evidence="1">
    <location>
        <begin position="243"/>
        <end position="258"/>
    </location>
</feature>
<dbReference type="EMBL" id="MU839846">
    <property type="protein sequence ID" value="KAK1750545.1"/>
    <property type="molecule type" value="Genomic_DNA"/>
</dbReference>
<sequence length="693" mass="76890">MNLNTSIFGLASNSLQLFNQLGRELDVHPTALMPLEAIQNERARFKVWCGNLGALQQSFASLDYRLRDAPVMLSNVTNLLQQLQSNLAESSAVVSGTRLPFEAMEPPADLSDSDMTDEEDDLVNELAMRLSSIVDVLKSLYILGFKIRNPMLRPSPVKATQYREIDPETGIDIIGAYAEFDRRHVQAMIQLLRRDTDPTADPGYLATRLAAAITTRRRNFRYWEKHGQKLSLHAPSREGTSAVLAQTQRPAHQSSSQGDPGLRPTLEPLRISGPMTILSVTEATRFEDTPDDRTDAETIISYASTALDADGHHLQIPKPPQDALLGKDFVCPYCSVICPAKYGQSKAWRSHVIHDLQPYICTYYGCCESERLYGSRRQWVEHENTHRQRWRCYEHPGIVYLTPDGLREHLYQSHQQGQPTKDQVETLVELSAISLADDRLSCPICYQDGPFHKGLENHLANHLERIALFALPSIIEEAGSAQAKSGKRSSRQSGDSLAAPVFDDPGRPTRVFSKEFGSGSDSDGSPIQSSRTGKRLREAMTTTDPADGRSIPTDRTQEAYNVMRRIQDKVDRLDVTSIASPSGKPPPLQTSGSVEVDSDSNLENSVILSRRPFKLKRVDAVSKARASFFRRIGPCSTCYARKVTCTHFDSTLFEAAYQAQKASLAQAAQDDASVTARPSSEPPVEPYLTGGDV</sequence>
<evidence type="ECO:0000313" key="3">
    <source>
        <dbReference type="EMBL" id="KAK1750545.1"/>
    </source>
</evidence>
<dbReference type="InterPro" id="IPR058925">
    <property type="entry name" value="zf-C2H2_AcuF"/>
</dbReference>
<feature type="compositionally biased region" description="Polar residues" evidence="1">
    <location>
        <begin position="519"/>
        <end position="531"/>
    </location>
</feature>
<feature type="region of interest" description="Disordered" evidence="1">
    <location>
        <begin position="231"/>
        <end position="267"/>
    </location>
</feature>
<keyword evidence="4" id="KW-1185">Reference proteome</keyword>
<evidence type="ECO:0000313" key="4">
    <source>
        <dbReference type="Proteomes" id="UP001239445"/>
    </source>
</evidence>
<dbReference type="Proteomes" id="UP001239445">
    <property type="component" value="Unassembled WGS sequence"/>
</dbReference>